<organism evidence="2 3">
    <name type="scientific">Planotetraspora phitsanulokensis</name>
    <dbReference type="NCBI Taxonomy" id="575192"/>
    <lineage>
        <taxon>Bacteria</taxon>
        <taxon>Bacillati</taxon>
        <taxon>Actinomycetota</taxon>
        <taxon>Actinomycetes</taxon>
        <taxon>Streptosporangiales</taxon>
        <taxon>Streptosporangiaceae</taxon>
        <taxon>Planotetraspora</taxon>
    </lineage>
</organism>
<dbReference type="EMBL" id="BOOP01000003">
    <property type="protein sequence ID" value="GII35598.1"/>
    <property type="molecule type" value="Genomic_DNA"/>
</dbReference>
<accession>A0A8J3XGI9</accession>
<evidence type="ECO:0000313" key="2">
    <source>
        <dbReference type="EMBL" id="GII35598.1"/>
    </source>
</evidence>
<comment type="caution">
    <text evidence="2">The sequence shown here is derived from an EMBL/GenBank/DDBJ whole genome shotgun (WGS) entry which is preliminary data.</text>
</comment>
<sequence>MSAVKRKPRTPEQAGFAAMRLPARTRKSFPEGPNPGRTAARGGFERRTRPRAPGRSIREPCATGCASDLSPRLTETGRSIRDGARLTPSRPPAGVTDHSAVLAGIQTRMVEGPLFAQS</sequence>
<dbReference type="Proteomes" id="UP000622547">
    <property type="component" value="Unassembled WGS sequence"/>
</dbReference>
<keyword evidence="3" id="KW-1185">Reference proteome</keyword>
<protein>
    <submittedName>
        <fullName evidence="2">Uncharacterized protein</fullName>
    </submittedName>
</protein>
<name>A0A8J3XGI9_9ACTN</name>
<gene>
    <name evidence="2" type="ORF">Pph01_06010</name>
</gene>
<evidence type="ECO:0000313" key="3">
    <source>
        <dbReference type="Proteomes" id="UP000622547"/>
    </source>
</evidence>
<proteinExistence type="predicted"/>
<evidence type="ECO:0000256" key="1">
    <source>
        <dbReference type="SAM" id="MobiDB-lite"/>
    </source>
</evidence>
<feature type="region of interest" description="Disordered" evidence="1">
    <location>
        <begin position="1"/>
        <end position="96"/>
    </location>
</feature>
<dbReference type="AlphaFoldDB" id="A0A8J3XGI9"/>
<reference evidence="2 3" key="1">
    <citation type="submission" date="2021-01" db="EMBL/GenBank/DDBJ databases">
        <title>Whole genome shotgun sequence of Planotetraspora phitsanulokensis NBRC 104273.</title>
        <authorList>
            <person name="Komaki H."/>
            <person name="Tamura T."/>
        </authorList>
    </citation>
    <scope>NUCLEOTIDE SEQUENCE [LARGE SCALE GENOMIC DNA]</scope>
    <source>
        <strain evidence="2 3">NBRC 104273</strain>
    </source>
</reference>